<dbReference type="EMBL" id="JAMTCG010000001">
    <property type="protein sequence ID" value="MCP2159034.1"/>
    <property type="molecule type" value="Genomic_DNA"/>
</dbReference>
<dbReference type="RefSeq" id="WP_253652649.1">
    <property type="nucleotide sequence ID" value="NZ_BAAAOE010000004.1"/>
</dbReference>
<dbReference type="InterPro" id="IPR009351">
    <property type="entry name" value="AlkZ-like"/>
</dbReference>
<organism evidence="1 2">
    <name type="scientific">Williamsia serinedens</name>
    <dbReference type="NCBI Taxonomy" id="391736"/>
    <lineage>
        <taxon>Bacteria</taxon>
        <taxon>Bacillati</taxon>
        <taxon>Actinomycetota</taxon>
        <taxon>Actinomycetes</taxon>
        <taxon>Mycobacteriales</taxon>
        <taxon>Nocardiaceae</taxon>
        <taxon>Williamsia</taxon>
    </lineage>
</organism>
<evidence type="ECO:0000313" key="1">
    <source>
        <dbReference type="EMBL" id="MCP2159034.1"/>
    </source>
</evidence>
<evidence type="ECO:0000313" key="2">
    <source>
        <dbReference type="Proteomes" id="UP001205740"/>
    </source>
</evidence>
<dbReference type="PANTHER" id="PTHR30528:SF0">
    <property type="entry name" value="CYTOPLASMIC PROTEIN"/>
    <property type="match status" value="1"/>
</dbReference>
<accession>A0ABT1GVL7</accession>
<gene>
    <name evidence="1" type="ORF">LX12_000198</name>
</gene>
<dbReference type="Pfam" id="PF06224">
    <property type="entry name" value="AlkZ-like"/>
    <property type="match status" value="1"/>
</dbReference>
<sequence>MTTPHAPRREIGSAVARRIALGAQGFADRQPTGDVTRRHLRRVVDRLGVIQMDSVNVAVRAHYMPLFSRLGPYTTSVLDDAAWRSTAWQPRLLTEYWAHEAALIDVDDWPLFGWRMADYRFGRYSRATSESPSQTRLRAEILAAVTDLGPSTGGMLEDALGRRREGPRRGTWWDRSEVKHTCEVMLAAGELAAVRDSTFARHYDLAERVVGEERVGRQIPRDEAVDALMRRAAGALGVAAELDLRDYYRLPVVDARESLARLVEAGDLVPVTVRGWDATAYLDPTARVPRRVTASALLAPFDPLVFFRPRLARLFGMDYRIEIYVPEPKRVYGYYVFPYLWDETVGARVDLKHDRAEGLLRVQSAHAEDDVDRGALAASLADDLQTMAGWLGAEDVVVSDRGDLAAELTHALR</sequence>
<evidence type="ECO:0008006" key="3">
    <source>
        <dbReference type="Google" id="ProtNLM"/>
    </source>
</evidence>
<reference evidence="1 2" key="1">
    <citation type="submission" date="2022-06" db="EMBL/GenBank/DDBJ databases">
        <title>Genomic Encyclopedia of Archaeal and Bacterial Type Strains, Phase II (KMG-II): from individual species to whole genera.</title>
        <authorList>
            <person name="Goeker M."/>
        </authorList>
    </citation>
    <scope>NUCLEOTIDE SEQUENCE [LARGE SCALE GENOMIC DNA]</scope>
    <source>
        <strain evidence="1 2">DSM 45037</strain>
    </source>
</reference>
<comment type="caution">
    <text evidence="1">The sequence shown here is derived from an EMBL/GenBank/DDBJ whole genome shotgun (WGS) entry which is preliminary data.</text>
</comment>
<dbReference type="PANTHER" id="PTHR30528">
    <property type="entry name" value="CYTOPLASMIC PROTEIN"/>
    <property type="match status" value="1"/>
</dbReference>
<proteinExistence type="predicted"/>
<keyword evidence="2" id="KW-1185">Reference proteome</keyword>
<protein>
    <recommendedName>
        <fullName evidence="3">Winged helix-turn-helix domain-containing protein</fullName>
    </recommendedName>
</protein>
<name>A0ABT1GVL7_9NOCA</name>
<dbReference type="Proteomes" id="UP001205740">
    <property type="component" value="Unassembled WGS sequence"/>
</dbReference>